<proteinExistence type="predicted"/>
<dbReference type="Pfam" id="PF14214">
    <property type="entry name" value="Helitron_like_N"/>
    <property type="match status" value="1"/>
</dbReference>
<dbReference type="AlphaFoldDB" id="A0A445CVD2"/>
<dbReference type="InterPro" id="IPR025476">
    <property type="entry name" value="Helitron_helicase-like"/>
</dbReference>
<reference evidence="3 4" key="1">
    <citation type="submission" date="2019-01" db="EMBL/GenBank/DDBJ databases">
        <title>Sequencing of cultivated peanut Arachis hypogaea provides insights into genome evolution and oil improvement.</title>
        <authorList>
            <person name="Chen X."/>
        </authorList>
    </citation>
    <scope>NUCLEOTIDE SEQUENCE [LARGE SCALE GENOMIC DNA]</scope>
    <source>
        <strain evidence="4">cv. Fuhuasheng</strain>
        <tissue evidence="3">Leaves</tissue>
    </source>
</reference>
<evidence type="ECO:0000259" key="2">
    <source>
        <dbReference type="Pfam" id="PF14214"/>
    </source>
</evidence>
<feature type="domain" description="Helitron helicase-like" evidence="2">
    <location>
        <begin position="2"/>
        <end position="54"/>
    </location>
</feature>
<gene>
    <name evidence="3" type="ORF">Ahy_A06g030112</name>
</gene>
<dbReference type="Proteomes" id="UP000289738">
    <property type="component" value="Chromosome A06"/>
</dbReference>
<evidence type="ECO:0000256" key="1">
    <source>
        <dbReference type="SAM" id="Phobius"/>
    </source>
</evidence>
<evidence type="ECO:0000313" key="3">
    <source>
        <dbReference type="EMBL" id="RYR54851.1"/>
    </source>
</evidence>
<keyword evidence="1" id="KW-0472">Membrane</keyword>
<protein>
    <recommendedName>
        <fullName evidence="2">Helitron helicase-like domain-containing protein</fullName>
    </recommendedName>
</protein>
<comment type="caution">
    <text evidence="3">The sequence shown here is derived from an EMBL/GenBank/DDBJ whole genome shotgun (WGS) entry which is preliminary data.</text>
</comment>
<keyword evidence="4" id="KW-1185">Reference proteome</keyword>
<keyword evidence="1" id="KW-1133">Transmembrane helix</keyword>
<dbReference type="EMBL" id="SDMP01000006">
    <property type="protein sequence ID" value="RYR54851.1"/>
    <property type="molecule type" value="Genomic_DNA"/>
</dbReference>
<keyword evidence="1" id="KW-0812">Transmembrane</keyword>
<organism evidence="3 4">
    <name type="scientific">Arachis hypogaea</name>
    <name type="common">Peanut</name>
    <dbReference type="NCBI Taxonomy" id="3818"/>
    <lineage>
        <taxon>Eukaryota</taxon>
        <taxon>Viridiplantae</taxon>
        <taxon>Streptophyta</taxon>
        <taxon>Embryophyta</taxon>
        <taxon>Tracheophyta</taxon>
        <taxon>Spermatophyta</taxon>
        <taxon>Magnoliopsida</taxon>
        <taxon>eudicotyledons</taxon>
        <taxon>Gunneridae</taxon>
        <taxon>Pentapetalae</taxon>
        <taxon>rosids</taxon>
        <taxon>fabids</taxon>
        <taxon>Fabales</taxon>
        <taxon>Fabaceae</taxon>
        <taxon>Papilionoideae</taxon>
        <taxon>50 kb inversion clade</taxon>
        <taxon>dalbergioids sensu lato</taxon>
        <taxon>Dalbergieae</taxon>
        <taxon>Pterocarpus clade</taxon>
        <taxon>Arachis</taxon>
    </lineage>
</organism>
<name>A0A445CVD2_ARAHY</name>
<sequence length="128" mass="14811">MREHEDSIIHKSRRLFQQFVVDSFSMIESQRLYEIRKKQSTIRGEVLQGITMTDEELQTFCLIEIEKLLQANEKSLRDFAVDRMVAGPREDGFLMFLVSAFGLVVNIIMAVHGHGQAFAWKLIVPQNL</sequence>
<evidence type="ECO:0000313" key="4">
    <source>
        <dbReference type="Proteomes" id="UP000289738"/>
    </source>
</evidence>
<feature type="transmembrane region" description="Helical" evidence="1">
    <location>
        <begin position="93"/>
        <end position="112"/>
    </location>
</feature>
<accession>A0A445CVD2</accession>